<reference evidence="2 3" key="1">
    <citation type="submission" date="2020-04" db="EMBL/GenBank/DDBJ databases">
        <title>Perkinsus chesapeaki whole genome sequence.</title>
        <authorList>
            <person name="Bogema D.R."/>
        </authorList>
    </citation>
    <scope>NUCLEOTIDE SEQUENCE [LARGE SCALE GENOMIC DNA]</scope>
    <source>
        <strain evidence="2">ATCC PRA-425</strain>
    </source>
</reference>
<dbReference type="EMBL" id="JAAPAO010000511">
    <property type="protein sequence ID" value="KAF4658061.1"/>
    <property type="molecule type" value="Genomic_DNA"/>
</dbReference>
<keyword evidence="1" id="KW-0732">Signal</keyword>
<dbReference type="AlphaFoldDB" id="A0A7J6LGR6"/>
<evidence type="ECO:0000256" key="1">
    <source>
        <dbReference type="SAM" id="SignalP"/>
    </source>
</evidence>
<comment type="caution">
    <text evidence="2">The sequence shown here is derived from an EMBL/GenBank/DDBJ whole genome shotgun (WGS) entry which is preliminary data.</text>
</comment>
<proteinExistence type="predicted"/>
<sequence length="143" mass="16598">MSNSSNLNTLLRMVVLLCMLWSIECQAGSYSGYTDKKQQCIQVDWHYEPMQVMQVVVSVHCGDTAVGSPYLKVIKIYPNYPYTVSKASEKDRAGFMSNLYQTCKLMFSPPFRNDLNTFFYDDHYTEIRVEFRDEIVNLTRGEC</sequence>
<keyword evidence="3" id="KW-1185">Reference proteome</keyword>
<protein>
    <submittedName>
        <fullName evidence="2">Uncharacterized protein</fullName>
    </submittedName>
</protein>
<feature type="chain" id="PRO_5029486404" evidence="1">
    <location>
        <begin position="26"/>
        <end position="143"/>
    </location>
</feature>
<dbReference type="Proteomes" id="UP000591131">
    <property type="component" value="Unassembled WGS sequence"/>
</dbReference>
<evidence type="ECO:0000313" key="2">
    <source>
        <dbReference type="EMBL" id="KAF4658061.1"/>
    </source>
</evidence>
<accession>A0A7J6LGR6</accession>
<feature type="signal peptide" evidence="1">
    <location>
        <begin position="1"/>
        <end position="25"/>
    </location>
</feature>
<organism evidence="2 3">
    <name type="scientific">Perkinsus chesapeaki</name>
    <name type="common">Clam parasite</name>
    <name type="synonym">Perkinsus andrewsi</name>
    <dbReference type="NCBI Taxonomy" id="330153"/>
    <lineage>
        <taxon>Eukaryota</taxon>
        <taxon>Sar</taxon>
        <taxon>Alveolata</taxon>
        <taxon>Perkinsozoa</taxon>
        <taxon>Perkinsea</taxon>
        <taxon>Perkinsida</taxon>
        <taxon>Perkinsidae</taxon>
        <taxon>Perkinsus</taxon>
    </lineage>
</organism>
<evidence type="ECO:0000313" key="3">
    <source>
        <dbReference type="Proteomes" id="UP000591131"/>
    </source>
</evidence>
<gene>
    <name evidence="2" type="ORF">FOL47_008198</name>
</gene>
<name>A0A7J6LGR6_PERCH</name>